<proteinExistence type="predicted"/>
<gene>
    <name evidence="3" type="ORF">AVEN_136557_1</name>
    <name evidence="4" type="ORF">AVEN_182209_1</name>
    <name evidence="1" type="ORF">AVEN_228404_1</name>
    <name evidence="2" type="ORF">AVEN_51056_1</name>
</gene>
<evidence type="ECO:0000313" key="3">
    <source>
        <dbReference type="EMBL" id="GBN32585.1"/>
    </source>
</evidence>
<evidence type="ECO:0000313" key="4">
    <source>
        <dbReference type="EMBL" id="GBN32613.1"/>
    </source>
</evidence>
<protein>
    <submittedName>
        <fullName evidence="3">Uncharacterized protein</fullName>
    </submittedName>
</protein>
<keyword evidence="5" id="KW-1185">Reference proteome</keyword>
<sequence length="40" mass="4201">CGTINKWIKTLAEDVGLDAGEPPQRQTVATCCNVPYGGGH</sequence>
<name>A0A4Y2MZU4_ARAVE</name>
<dbReference type="Proteomes" id="UP000499080">
    <property type="component" value="Unassembled WGS sequence"/>
</dbReference>
<dbReference type="EMBL" id="BGPR01206988">
    <property type="protein sequence ID" value="GBN32533.1"/>
    <property type="molecule type" value="Genomic_DNA"/>
</dbReference>
<organism evidence="3 5">
    <name type="scientific">Araneus ventricosus</name>
    <name type="common">Orbweaver spider</name>
    <name type="synonym">Epeira ventricosa</name>
    <dbReference type="NCBI Taxonomy" id="182803"/>
    <lineage>
        <taxon>Eukaryota</taxon>
        <taxon>Metazoa</taxon>
        <taxon>Ecdysozoa</taxon>
        <taxon>Arthropoda</taxon>
        <taxon>Chelicerata</taxon>
        <taxon>Arachnida</taxon>
        <taxon>Araneae</taxon>
        <taxon>Araneomorphae</taxon>
        <taxon>Entelegynae</taxon>
        <taxon>Araneoidea</taxon>
        <taxon>Araneidae</taxon>
        <taxon>Araneus</taxon>
    </lineage>
</organism>
<reference evidence="3 5" key="1">
    <citation type="journal article" date="2019" name="Sci. Rep.">
        <title>Orb-weaving spider Araneus ventricosus genome elucidates the spidroin gene catalogue.</title>
        <authorList>
            <person name="Kono N."/>
            <person name="Nakamura H."/>
            <person name="Ohtoshi R."/>
            <person name="Moran D.A.P."/>
            <person name="Shinohara A."/>
            <person name="Yoshida Y."/>
            <person name="Fujiwara M."/>
            <person name="Mori M."/>
            <person name="Tomita M."/>
            <person name="Arakawa K."/>
        </authorList>
    </citation>
    <scope>NUCLEOTIDE SEQUENCE [LARGE SCALE GENOMIC DNA]</scope>
</reference>
<dbReference type="AlphaFoldDB" id="A0A4Y2MZU4"/>
<comment type="caution">
    <text evidence="3">The sequence shown here is derived from an EMBL/GenBank/DDBJ whole genome shotgun (WGS) entry which is preliminary data.</text>
</comment>
<dbReference type="EMBL" id="BGPR01207020">
    <property type="protein sequence ID" value="GBN32613.1"/>
    <property type="molecule type" value="Genomic_DNA"/>
</dbReference>
<evidence type="ECO:0000313" key="5">
    <source>
        <dbReference type="Proteomes" id="UP000499080"/>
    </source>
</evidence>
<dbReference type="EMBL" id="BGPR01206964">
    <property type="protein sequence ID" value="GBN32467.1"/>
    <property type="molecule type" value="Genomic_DNA"/>
</dbReference>
<accession>A0A4Y2MZU4</accession>
<dbReference type="EMBL" id="BGPR01207009">
    <property type="protein sequence ID" value="GBN32585.1"/>
    <property type="molecule type" value="Genomic_DNA"/>
</dbReference>
<feature type="non-terminal residue" evidence="3">
    <location>
        <position position="1"/>
    </location>
</feature>
<evidence type="ECO:0000313" key="1">
    <source>
        <dbReference type="EMBL" id="GBN32467.1"/>
    </source>
</evidence>
<evidence type="ECO:0000313" key="2">
    <source>
        <dbReference type="EMBL" id="GBN32533.1"/>
    </source>
</evidence>